<dbReference type="EMBL" id="JAPWTJ010001133">
    <property type="protein sequence ID" value="KAJ8973676.1"/>
    <property type="molecule type" value="Genomic_DNA"/>
</dbReference>
<dbReference type="Proteomes" id="UP001162164">
    <property type="component" value="Unassembled WGS sequence"/>
</dbReference>
<sequence length="96" mass="11115">MRQDYRNMDAEICIPCLQSLKWYANIASICEATEEKIIRCCEQENTNRRGLVELGLNLSCKDNVEYANVFNPIETKKEAPDCKEIHVEDEKTTQKS</sequence>
<accession>A0ABQ9J6T7</accession>
<organism evidence="1 2">
    <name type="scientific">Molorchus minor</name>
    <dbReference type="NCBI Taxonomy" id="1323400"/>
    <lineage>
        <taxon>Eukaryota</taxon>
        <taxon>Metazoa</taxon>
        <taxon>Ecdysozoa</taxon>
        <taxon>Arthropoda</taxon>
        <taxon>Hexapoda</taxon>
        <taxon>Insecta</taxon>
        <taxon>Pterygota</taxon>
        <taxon>Neoptera</taxon>
        <taxon>Endopterygota</taxon>
        <taxon>Coleoptera</taxon>
        <taxon>Polyphaga</taxon>
        <taxon>Cucujiformia</taxon>
        <taxon>Chrysomeloidea</taxon>
        <taxon>Cerambycidae</taxon>
        <taxon>Lamiinae</taxon>
        <taxon>Monochamini</taxon>
        <taxon>Molorchus</taxon>
    </lineage>
</organism>
<name>A0ABQ9J6T7_9CUCU</name>
<evidence type="ECO:0000313" key="2">
    <source>
        <dbReference type="Proteomes" id="UP001162164"/>
    </source>
</evidence>
<reference evidence="1" key="1">
    <citation type="journal article" date="2023" name="Insect Mol. Biol.">
        <title>Genome sequencing provides insights into the evolution of gene families encoding plant cell wall-degrading enzymes in longhorned beetles.</title>
        <authorList>
            <person name="Shin N.R."/>
            <person name="Okamura Y."/>
            <person name="Kirsch R."/>
            <person name="Pauchet Y."/>
        </authorList>
    </citation>
    <scope>NUCLEOTIDE SEQUENCE</scope>
    <source>
        <strain evidence="1">MMC_N1</strain>
    </source>
</reference>
<comment type="caution">
    <text evidence="1">The sequence shown here is derived from an EMBL/GenBank/DDBJ whole genome shotgun (WGS) entry which is preliminary data.</text>
</comment>
<evidence type="ECO:0000313" key="1">
    <source>
        <dbReference type="EMBL" id="KAJ8973676.1"/>
    </source>
</evidence>
<keyword evidence="2" id="KW-1185">Reference proteome</keyword>
<proteinExistence type="predicted"/>
<protein>
    <submittedName>
        <fullName evidence="1">Uncharacterized protein</fullName>
    </submittedName>
</protein>
<gene>
    <name evidence="1" type="ORF">NQ317_011796</name>
</gene>